<keyword evidence="18" id="KW-1185">Reference proteome</keyword>
<dbReference type="GO" id="GO:0005524">
    <property type="term" value="F:ATP binding"/>
    <property type="evidence" value="ECO:0007669"/>
    <property type="project" value="UniProtKB-UniRule"/>
</dbReference>
<dbReference type="SUPFAM" id="SSF52540">
    <property type="entry name" value="P-loop containing nucleoside triphosphate hydrolases"/>
    <property type="match status" value="1"/>
</dbReference>
<evidence type="ECO:0000256" key="3">
    <source>
        <dbReference type="ARBA" id="ARBA00001522"/>
    </source>
</evidence>
<evidence type="ECO:0000256" key="10">
    <source>
        <dbReference type="ARBA" id="ARBA00022741"/>
    </source>
</evidence>
<feature type="binding site" evidence="16">
    <location>
        <begin position="64"/>
        <end position="66"/>
    </location>
    <ligand>
        <name>GTP</name>
        <dbReference type="ChEBI" id="CHEBI:37565"/>
    </ligand>
</feature>
<accession>A0A1G6M2H0</accession>
<comment type="pathway">
    <text evidence="5 14">Cofactor biosynthesis; adenosylcobalamin biosynthesis; adenosylcobalamin from cob(II)yrinate a,c-diamide: step 6/7.</text>
</comment>
<keyword evidence="11 14" id="KW-0418">Kinase</keyword>
<comment type="pathway">
    <text evidence="6 14">Cofactor biosynthesis; adenosylcobalamin biosynthesis; adenosylcobalamin from cob(II)yrinate a,c-diamide: step 5/7.</text>
</comment>
<evidence type="ECO:0000313" key="18">
    <source>
        <dbReference type="Proteomes" id="UP000199628"/>
    </source>
</evidence>
<evidence type="ECO:0000313" key="17">
    <source>
        <dbReference type="EMBL" id="SDC49641.1"/>
    </source>
</evidence>
<dbReference type="EC" id="2.7.1.156" evidence="14"/>
<evidence type="ECO:0000256" key="16">
    <source>
        <dbReference type="PIRSR" id="PIRSR006135-2"/>
    </source>
</evidence>
<evidence type="ECO:0000256" key="4">
    <source>
        <dbReference type="ARBA" id="ARBA00003889"/>
    </source>
</evidence>
<protein>
    <recommendedName>
        <fullName evidence="14">Bifunctional adenosylcobalamin biosynthesis protein</fullName>
        <ecNumber evidence="14">2.7.1.156</ecNumber>
        <ecNumber evidence="14">2.7.7.62</ecNumber>
    </recommendedName>
</protein>
<keyword evidence="12 14" id="KW-0067">ATP-binding</keyword>
<feature type="active site" description="GMP-histidine intermediate" evidence="15">
    <location>
        <position position="80"/>
    </location>
</feature>
<evidence type="ECO:0000256" key="8">
    <source>
        <dbReference type="ARBA" id="ARBA00022573"/>
    </source>
</evidence>
<feature type="binding site" evidence="16">
    <location>
        <position position="92"/>
    </location>
    <ligand>
        <name>GTP</name>
        <dbReference type="ChEBI" id="CHEBI:37565"/>
    </ligand>
</feature>
<keyword evidence="13 14" id="KW-0342">GTP-binding</keyword>
<dbReference type="PIRSF" id="PIRSF006135">
    <property type="entry name" value="CobU"/>
    <property type="match status" value="1"/>
</dbReference>
<dbReference type="PANTHER" id="PTHR34848">
    <property type="match status" value="1"/>
</dbReference>
<dbReference type="OrthoDB" id="9788370at2"/>
<keyword evidence="17" id="KW-0548">Nucleotidyltransferase</keyword>
<evidence type="ECO:0000256" key="5">
    <source>
        <dbReference type="ARBA" id="ARBA00004692"/>
    </source>
</evidence>
<keyword evidence="8 14" id="KW-0169">Cobalamin biosynthesis</keyword>
<evidence type="ECO:0000256" key="7">
    <source>
        <dbReference type="ARBA" id="ARBA00007490"/>
    </source>
</evidence>
<dbReference type="NCBIfam" id="NF004469">
    <property type="entry name" value="PRK05800.1"/>
    <property type="match status" value="1"/>
</dbReference>
<feature type="binding site" evidence="16">
    <location>
        <position position="113"/>
    </location>
    <ligand>
        <name>GTP</name>
        <dbReference type="ChEBI" id="CHEBI:37565"/>
    </ligand>
</feature>
<comment type="catalytic activity">
    <reaction evidence="3">
        <text>adenosylcob(III)inamide + GTP = adenosylcob(III)inamide phosphate + GDP + H(+)</text>
        <dbReference type="Rhea" id="RHEA:15765"/>
        <dbReference type="ChEBI" id="CHEBI:2480"/>
        <dbReference type="ChEBI" id="CHEBI:15378"/>
        <dbReference type="ChEBI" id="CHEBI:37565"/>
        <dbReference type="ChEBI" id="CHEBI:58189"/>
        <dbReference type="ChEBI" id="CHEBI:58502"/>
        <dbReference type="EC" id="2.7.1.156"/>
    </reaction>
</comment>
<dbReference type="CDD" id="cd00544">
    <property type="entry name" value="CobU"/>
    <property type="match status" value="1"/>
</dbReference>
<sequence>MSGVKLDFLFLTTVLTKNRESWIIRKVRILHSKYTLIIGGAASGKSAFAEQLVVSTGKSRKYLATSQVFDQEMRTKVNRHLAQRGTGWTTIEEPHEPGPALSALAEGDICLFDCATMWLSNQMLAGADLEAAQGRLLEAIRACPAQVVMVTNEVGHGIVPENALAREFREAQGRLNIALAAEADLVVLVTAGLPLVLKGRLQ</sequence>
<dbReference type="GO" id="GO:0009236">
    <property type="term" value="P:cobalamin biosynthetic process"/>
    <property type="evidence" value="ECO:0007669"/>
    <property type="project" value="UniProtKB-UniRule"/>
</dbReference>
<dbReference type="Pfam" id="PF02283">
    <property type="entry name" value="CobU"/>
    <property type="match status" value="1"/>
</dbReference>
<reference evidence="18" key="1">
    <citation type="submission" date="2016-10" db="EMBL/GenBank/DDBJ databases">
        <authorList>
            <person name="Varghese N."/>
            <person name="Submissions S."/>
        </authorList>
    </citation>
    <scope>NUCLEOTIDE SEQUENCE [LARGE SCALE GENOMIC DNA]</scope>
    <source>
        <strain evidence="18">CGMCC 1.9108</strain>
    </source>
</reference>
<evidence type="ECO:0000256" key="15">
    <source>
        <dbReference type="PIRSR" id="PIRSR006135-1"/>
    </source>
</evidence>
<comment type="catalytic activity">
    <reaction evidence="2 14">
        <text>adenosylcob(III)inamide phosphate + GTP + H(+) = adenosylcob(III)inamide-GDP + diphosphate</text>
        <dbReference type="Rhea" id="RHEA:22712"/>
        <dbReference type="ChEBI" id="CHEBI:15378"/>
        <dbReference type="ChEBI" id="CHEBI:33019"/>
        <dbReference type="ChEBI" id="CHEBI:37565"/>
        <dbReference type="ChEBI" id="CHEBI:58502"/>
        <dbReference type="ChEBI" id="CHEBI:60487"/>
        <dbReference type="EC" id="2.7.7.62"/>
    </reaction>
</comment>
<evidence type="ECO:0000256" key="11">
    <source>
        <dbReference type="ARBA" id="ARBA00022777"/>
    </source>
</evidence>
<dbReference type="EMBL" id="FMZV01000002">
    <property type="protein sequence ID" value="SDC49641.1"/>
    <property type="molecule type" value="Genomic_DNA"/>
</dbReference>
<organism evidence="17 18">
    <name type="scientific">Ruegeria marina</name>
    <dbReference type="NCBI Taxonomy" id="639004"/>
    <lineage>
        <taxon>Bacteria</taxon>
        <taxon>Pseudomonadati</taxon>
        <taxon>Pseudomonadota</taxon>
        <taxon>Alphaproteobacteria</taxon>
        <taxon>Rhodobacterales</taxon>
        <taxon>Roseobacteraceae</taxon>
        <taxon>Ruegeria</taxon>
    </lineage>
</organism>
<dbReference type="InterPro" id="IPR003203">
    <property type="entry name" value="CobU/CobP"/>
</dbReference>
<dbReference type="EC" id="2.7.7.62" evidence="14"/>
<keyword evidence="10 14" id="KW-0547">Nucleotide-binding</keyword>
<dbReference type="InterPro" id="IPR027417">
    <property type="entry name" value="P-loop_NTPase"/>
</dbReference>
<name>A0A1G6M2H0_9RHOB</name>
<comment type="function">
    <text evidence="4 14">Catalyzes ATP-dependent phosphorylation of adenosylcobinamide and addition of GMP to adenosylcobinamide phosphate.</text>
</comment>
<dbReference type="PANTHER" id="PTHR34848:SF1">
    <property type="entry name" value="BIFUNCTIONAL ADENOSYLCOBALAMIN BIOSYNTHESIS PROTEIN COBU"/>
    <property type="match status" value="1"/>
</dbReference>
<evidence type="ECO:0000256" key="12">
    <source>
        <dbReference type="ARBA" id="ARBA00022840"/>
    </source>
</evidence>
<dbReference type="STRING" id="639004.SAMN04488239_102383"/>
<evidence type="ECO:0000256" key="2">
    <source>
        <dbReference type="ARBA" id="ARBA00000711"/>
    </source>
</evidence>
<evidence type="ECO:0000256" key="13">
    <source>
        <dbReference type="ARBA" id="ARBA00023134"/>
    </source>
</evidence>
<evidence type="ECO:0000256" key="14">
    <source>
        <dbReference type="PIRNR" id="PIRNR006135"/>
    </source>
</evidence>
<dbReference type="AlphaFoldDB" id="A0A1G6M2H0"/>
<feature type="binding site" evidence="16">
    <location>
        <begin position="39"/>
        <end position="46"/>
    </location>
    <ligand>
        <name>GTP</name>
        <dbReference type="ChEBI" id="CHEBI:37565"/>
    </ligand>
</feature>
<keyword evidence="9 14" id="KW-0808">Transferase</keyword>
<evidence type="ECO:0000256" key="9">
    <source>
        <dbReference type="ARBA" id="ARBA00022679"/>
    </source>
</evidence>
<dbReference type="Gene3D" id="3.40.50.300">
    <property type="entry name" value="P-loop containing nucleotide triphosphate hydrolases"/>
    <property type="match status" value="1"/>
</dbReference>
<proteinExistence type="inferred from homology"/>
<comment type="similarity">
    <text evidence="7 14">Belongs to the CobU/CobP family.</text>
</comment>
<dbReference type="GO" id="GO:0008820">
    <property type="term" value="F:cobinamide phosphate guanylyltransferase activity"/>
    <property type="evidence" value="ECO:0007669"/>
    <property type="project" value="UniProtKB-UniRule"/>
</dbReference>
<gene>
    <name evidence="17" type="ORF">SAMN04488239_102383</name>
</gene>
<dbReference type="GO" id="GO:0043752">
    <property type="term" value="F:adenosylcobinamide kinase activity"/>
    <property type="evidence" value="ECO:0007669"/>
    <property type="project" value="UniProtKB-EC"/>
</dbReference>
<evidence type="ECO:0000256" key="6">
    <source>
        <dbReference type="ARBA" id="ARBA00005159"/>
    </source>
</evidence>
<dbReference type="GO" id="GO:0005525">
    <property type="term" value="F:GTP binding"/>
    <property type="evidence" value="ECO:0007669"/>
    <property type="project" value="UniProtKB-UniRule"/>
</dbReference>
<dbReference type="UniPathway" id="UPA00148">
    <property type="reaction ID" value="UER00236"/>
</dbReference>
<evidence type="ECO:0000256" key="1">
    <source>
        <dbReference type="ARBA" id="ARBA00000312"/>
    </source>
</evidence>
<comment type="catalytic activity">
    <reaction evidence="1 14">
        <text>adenosylcob(III)inamide + ATP = adenosylcob(III)inamide phosphate + ADP + H(+)</text>
        <dbReference type="Rhea" id="RHEA:15769"/>
        <dbReference type="ChEBI" id="CHEBI:2480"/>
        <dbReference type="ChEBI" id="CHEBI:15378"/>
        <dbReference type="ChEBI" id="CHEBI:30616"/>
        <dbReference type="ChEBI" id="CHEBI:58502"/>
        <dbReference type="ChEBI" id="CHEBI:456216"/>
        <dbReference type="EC" id="2.7.1.156"/>
    </reaction>
</comment>
<dbReference type="Proteomes" id="UP000199628">
    <property type="component" value="Unassembled WGS sequence"/>
</dbReference>